<dbReference type="Gene3D" id="3.40.50.300">
    <property type="entry name" value="P-loop containing nucleotide triphosphate hydrolases"/>
    <property type="match status" value="3"/>
</dbReference>
<keyword evidence="1" id="KW-0175">Coiled coil</keyword>
<keyword evidence="4" id="KW-0067">ATP-binding</keyword>
<dbReference type="Pfam" id="PF13086">
    <property type="entry name" value="AAA_11"/>
    <property type="match status" value="2"/>
</dbReference>
<keyword evidence="4" id="KW-0378">Hydrolase</keyword>
<feature type="domain" description="DNA2/NAM7 helicase helicase" evidence="2">
    <location>
        <begin position="383"/>
        <end position="551"/>
    </location>
</feature>
<reference evidence="4" key="1">
    <citation type="submission" date="2021-02" db="EMBL/GenBank/DDBJ databases">
        <authorList>
            <person name="Vanwijnsberghe S."/>
        </authorList>
    </citation>
    <scope>NUCLEOTIDE SEQUENCE</scope>
    <source>
        <strain evidence="4">R-70211</strain>
    </source>
</reference>
<evidence type="ECO:0000313" key="5">
    <source>
        <dbReference type="Proteomes" id="UP000675121"/>
    </source>
</evidence>
<proteinExistence type="predicted"/>
<dbReference type="InterPro" id="IPR045055">
    <property type="entry name" value="DNA2/NAM7-like"/>
</dbReference>
<feature type="domain" description="DNA2/NAM7 helicase-like C-terminal" evidence="3">
    <location>
        <begin position="991"/>
        <end position="1219"/>
    </location>
</feature>
<name>A0A9N8N6H0_9BURK</name>
<protein>
    <submittedName>
        <fullName evidence="4">ATP-dependent RecD-like DNA helicase</fullName>
        <ecNumber evidence="4">3.6.4.12</ecNumber>
    </submittedName>
</protein>
<feature type="domain" description="DNA2/NAM7 helicase helicase" evidence="2">
    <location>
        <begin position="736"/>
        <end position="949"/>
    </location>
</feature>
<accession>A0A9N8N6H0</accession>
<feature type="coiled-coil region" evidence="1">
    <location>
        <begin position="778"/>
        <end position="812"/>
    </location>
</feature>
<dbReference type="EMBL" id="CAJNAS010000030">
    <property type="protein sequence ID" value="CAE6959414.1"/>
    <property type="molecule type" value="Genomic_DNA"/>
</dbReference>
<dbReference type="InterPro" id="IPR047187">
    <property type="entry name" value="SF1_C_Upf1"/>
</dbReference>
<dbReference type="Proteomes" id="UP000675121">
    <property type="component" value="Unassembled WGS sequence"/>
</dbReference>
<dbReference type="RefSeq" id="WP_201139488.1">
    <property type="nucleotide sequence ID" value="NZ_CAJNAS010000030.1"/>
</dbReference>
<dbReference type="GO" id="GO:0003678">
    <property type="term" value="F:DNA helicase activity"/>
    <property type="evidence" value="ECO:0007669"/>
    <property type="project" value="UniProtKB-EC"/>
</dbReference>
<evidence type="ECO:0000259" key="3">
    <source>
        <dbReference type="Pfam" id="PF13087"/>
    </source>
</evidence>
<dbReference type="CDD" id="cd17934">
    <property type="entry name" value="DEXXQc_Upf1-like"/>
    <property type="match status" value="1"/>
</dbReference>
<keyword evidence="5" id="KW-1185">Reference proteome</keyword>
<dbReference type="InterPro" id="IPR027417">
    <property type="entry name" value="P-loop_NTPase"/>
</dbReference>
<dbReference type="SUPFAM" id="SSF52540">
    <property type="entry name" value="P-loop containing nucleoside triphosphate hydrolases"/>
    <property type="match status" value="1"/>
</dbReference>
<keyword evidence="4" id="KW-0547">Nucleotide-binding</keyword>
<organism evidence="4 5">
    <name type="scientific">Paraburkholderia domus</name>
    <dbReference type="NCBI Taxonomy" id="2793075"/>
    <lineage>
        <taxon>Bacteria</taxon>
        <taxon>Pseudomonadati</taxon>
        <taxon>Pseudomonadota</taxon>
        <taxon>Betaproteobacteria</taxon>
        <taxon>Burkholderiales</taxon>
        <taxon>Burkholderiaceae</taxon>
        <taxon>Paraburkholderia</taxon>
    </lineage>
</organism>
<dbReference type="GO" id="GO:0016787">
    <property type="term" value="F:hydrolase activity"/>
    <property type="evidence" value="ECO:0007669"/>
    <property type="project" value="UniProtKB-KW"/>
</dbReference>
<dbReference type="EC" id="3.6.4.12" evidence="4"/>
<dbReference type="PANTHER" id="PTHR10887:SF495">
    <property type="entry name" value="HELICASE SENATAXIN ISOFORM X1-RELATED"/>
    <property type="match status" value="1"/>
</dbReference>
<dbReference type="InterPro" id="IPR041677">
    <property type="entry name" value="DNA2/NAM7_AAA_11"/>
</dbReference>
<evidence type="ECO:0000259" key="2">
    <source>
        <dbReference type="Pfam" id="PF13086"/>
    </source>
</evidence>
<sequence>MSNLYITLDENYRDRVGKKMAAALARRHRSFGELARGVDPLDLLYRLLFPNGMEITGYVSNRSRRDPVERYAVMAIRPDTGDGREWPFPAQCTFAAIGSWDTQHPAPLFRINGLIETAALPARPFERPVRAFVVHDSLRPAPGQRLNRIDNVLSPQLLAGLPSISVESESQLEGWTDFLAWKRKLIAHKTRGLRYIGREWRDDQLVFNLVSESERALKEAYQSLRRQDVVAFGAAISEHTWDFRVPDQERARDRTLARIELGQPQTLKAVTPFRSALPDCEWTAPVCVDLTVPFSEEDLYELDRADTPEAARRQMLERIPEQGFLSVSTAGDVMLLNRHQKALTQLREQGGYAPYLTSYLFEAAQANVPERLEGVNQWYRKDLNQAQREAVVKILSAPDLCLIQGPPGTGKTTVIAEAITQLVERGQRVLLASQAHTAVDNALGRLGHHGSLRVARIARFVDKVSDDGKPFVGKAALARYYESLAKHAENNWLAAWQRNETDLRCLQDWLARATYVSRDEQELAELQAAMTQQLHDAGRRIETESERYREACDTRETMLATQQRLHAIRAFLDGESDTLPRSLHDVTPVANRVANAMVLLAQAGLTMRYSDDDWKADPGSRGGMLAEMVGVWRCFLARQDAIEADVRRLSAAGDGPMLDAATRLRIEECRREVEELAQRMETDGSYVSRWQAKRQEQKALERAGAGLDHARYRDLFAEGESWCAPVAHAGRLAQKLSVALARIARARPDVERSLAELRLEVDATGSRLAISEPDERPVQEAHERRRRIALELQRLDERHARLHEQIALLLADEAVTKGDRLPLDPAASLAQRIGSATDVVAALERRREADEPERKIWTPLLTEWVRDLRRENAAATDWQDFGVDFLESCNVVAITCNEQEKSLEDIGQASFDVAIIDEVSKATPLEMLLPLMRARRAVLVGDHRQLPPLFQEGDDARTFTDVLDDAEAAGEDERSLLTRSNLRRFEKMVTASLFKSHFERADDAIRARLNVQFRMHPQIMSLVNRFYERQLECGLAAPYVDREHALKLAGVDGQPLLTRDDHVLWVDTTYDLKGDIHREDMEGDQPLRTNRLEAELIAETLDQFDRQCADQGYSRAHPLKVGVVSFYARQCRVIRDAIRRRRPEGRFNCLDVEVNTVIRYQGKEKPIVLVSLVRHDGFDPARAGGQPRRRSSKANVARFEFINVALSRAQSLLVVFGARSMYESYAVDLPHMDREGSESRTVYKDMLDQLDRDGRLVPARRLLAAERMPESPQKRRAHTFRGVRN</sequence>
<evidence type="ECO:0000313" key="4">
    <source>
        <dbReference type="EMBL" id="CAE6959414.1"/>
    </source>
</evidence>
<keyword evidence="4" id="KW-0347">Helicase</keyword>
<dbReference type="PANTHER" id="PTHR10887">
    <property type="entry name" value="DNA2/NAM7 HELICASE FAMILY"/>
    <property type="match status" value="1"/>
</dbReference>
<dbReference type="Pfam" id="PF13087">
    <property type="entry name" value="AAA_12"/>
    <property type="match status" value="1"/>
</dbReference>
<gene>
    <name evidence="4" type="primary">recD2</name>
    <name evidence="4" type="ORF">R70211_06828</name>
</gene>
<dbReference type="InterPro" id="IPR041679">
    <property type="entry name" value="DNA2/NAM7-like_C"/>
</dbReference>
<dbReference type="CDD" id="cd18808">
    <property type="entry name" value="SF1_C_Upf1"/>
    <property type="match status" value="1"/>
</dbReference>
<comment type="caution">
    <text evidence="4">The sequence shown here is derived from an EMBL/GenBank/DDBJ whole genome shotgun (WGS) entry which is preliminary data.</text>
</comment>
<evidence type="ECO:0000256" key="1">
    <source>
        <dbReference type="SAM" id="Coils"/>
    </source>
</evidence>